<name>A0ACD3SRB3_9BURK</name>
<evidence type="ECO:0000313" key="1">
    <source>
        <dbReference type="EMBL" id="TMS58701.1"/>
    </source>
</evidence>
<organism evidence="1 2">
    <name type="scientific">Imbroritus primus</name>
    <dbReference type="NCBI Taxonomy" id="3058603"/>
    <lineage>
        <taxon>Bacteria</taxon>
        <taxon>Pseudomonadati</taxon>
        <taxon>Pseudomonadota</taxon>
        <taxon>Betaproteobacteria</taxon>
        <taxon>Burkholderiales</taxon>
        <taxon>Burkholderiaceae</taxon>
        <taxon>Imbroritus</taxon>
    </lineage>
</organism>
<evidence type="ECO:0000313" key="2">
    <source>
        <dbReference type="Proteomes" id="UP000004277"/>
    </source>
</evidence>
<reference evidence="1" key="1">
    <citation type="submission" date="2019-05" db="EMBL/GenBank/DDBJ databases">
        <title>Revised genome assembly of Burkholderiaceae (previously Ralstonia) sp. PBA.</title>
        <authorList>
            <person name="Gan H.M."/>
        </authorList>
    </citation>
    <scope>NUCLEOTIDE SEQUENCE</scope>
    <source>
        <strain evidence="1">PBA</strain>
    </source>
</reference>
<dbReference type="EC" id="3.4.21.-" evidence="1"/>
<keyword evidence="2" id="KW-1185">Reference proteome</keyword>
<dbReference type="EMBL" id="AKCV02000015">
    <property type="protein sequence ID" value="TMS58701.1"/>
    <property type="molecule type" value="Genomic_DNA"/>
</dbReference>
<accession>A0ACD3SRB3</accession>
<protein>
    <submittedName>
        <fullName evidence="1">D-alanyl-D-alanine endopeptidase</fullName>
        <ecNumber evidence="1">3.4.21.-</ecNumber>
    </submittedName>
</protein>
<dbReference type="Proteomes" id="UP000004277">
    <property type="component" value="Unassembled WGS sequence"/>
</dbReference>
<sequence length="416" mass="44894">MLFLDSRFPRFSGALASVAAACLMALSAAYAPDVAAAPGKKSATETKSASKKSNAKQTTVKRKETGTRKGGKVVATRAGSKKAAARGSRQEATRTVAVRRVTVVNGKRRVVVTRVRQAEPMRAAFTPAPARPSLGEALGLRDTQDALDLRSSVALVMDQNTNEVLFQKNPLAVLPIASITKLMTALVVMDARQPMDEILEVSEADRDLEKGTSSRLQYGLQLPRHEFMLLALMSSENRAASVLGRHYPGGLPAFVQAMNRKARELGMTDSRFVDSSGLSSSNVSSAADLAKLVVAAHRNPVIRSYSTQTEHSITALNGRTLHYVNTNRLVRGGDWDIGLQKTGFISEAGRCLVMQAKVQGRDVVMVFLDSAGKLSRFADAVRVRDWLEHTPVPRGPYTRSPNAPQQVLSGMAPRGT</sequence>
<comment type="caution">
    <text evidence="1">The sequence shown here is derived from an EMBL/GenBank/DDBJ whole genome shotgun (WGS) entry which is preliminary data.</text>
</comment>
<gene>
    <name evidence="1" type="ORF">MW7_008300</name>
</gene>
<keyword evidence="1" id="KW-0378">Hydrolase</keyword>
<proteinExistence type="predicted"/>